<comment type="caution">
    <text evidence="1">The sequence shown here is derived from an EMBL/GenBank/DDBJ whole genome shotgun (WGS) entry which is preliminary data.</text>
</comment>
<dbReference type="RefSeq" id="WP_157892679.1">
    <property type="nucleotide sequence ID" value="NZ_JBHRTS010000002.1"/>
</dbReference>
<keyword evidence="2" id="KW-1185">Reference proteome</keyword>
<accession>A0ABV7J8B0</accession>
<sequence length="340" mass="36685">MRHLLNIPVRVLAIGGFMFMAACSDADQSSQTSTAVPAKAIAESAIVAAQLDLSTTAINQPMFLGQVVPEVQAAMPCPFLSDEQAMAIIKSKRELKRRNTSNTQCYWSMNAGFSVKLTLEPLATAKPVQQRSYNMDSPPVLKPQAGPGNNATILYDTVWDKERAYAMSFEQGQQLVMIYVTGMATDAELLTTAAETVSAQMQAGASLEPQAERTDEFNMCSIWSETEIAAIIGSPVSASSGKLECKWSSESGDELTQIRVNVSYGKNHTWDYLREIGGVDVPGIGEGAMLNKMRKKGNRPGHVVVTTLYADSLVNVSVTDNIADFNGVAVALAENIGSRF</sequence>
<dbReference type="EMBL" id="JBHRTS010000002">
    <property type="protein sequence ID" value="MFC3193382.1"/>
    <property type="molecule type" value="Genomic_DNA"/>
</dbReference>
<evidence type="ECO:0000313" key="1">
    <source>
        <dbReference type="EMBL" id="MFC3193382.1"/>
    </source>
</evidence>
<protein>
    <recommendedName>
        <fullName evidence="3">DUF3558 domain-containing protein</fullName>
    </recommendedName>
</protein>
<evidence type="ECO:0000313" key="2">
    <source>
        <dbReference type="Proteomes" id="UP001595533"/>
    </source>
</evidence>
<proteinExistence type="predicted"/>
<organism evidence="1 2">
    <name type="scientific">Marinicella sediminis</name>
    <dbReference type="NCBI Taxonomy" id="1792834"/>
    <lineage>
        <taxon>Bacteria</taxon>
        <taxon>Pseudomonadati</taxon>
        <taxon>Pseudomonadota</taxon>
        <taxon>Gammaproteobacteria</taxon>
        <taxon>Lysobacterales</taxon>
        <taxon>Marinicellaceae</taxon>
        <taxon>Marinicella</taxon>
    </lineage>
</organism>
<dbReference type="Proteomes" id="UP001595533">
    <property type="component" value="Unassembled WGS sequence"/>
</dbReference>
<evidence type="ECO:0008006" key="3">
    <source>
        <dbReference type="Google" id="ProtNLM"/>
    </source>
</evidence>
<name>A0ABV7J8B0_9GAMM</name>
<gene>
    <name evidence="1" type="ORF">ACFODZ_03895</name>
</gene>
<dbReference type="PROSITE" id="PS51257">
    <property type="entry name" value="PROKAR_LIPOPROTEIN"/>
    <property type="match status" value="1"/>
</dbReference>
<reference evidence="2" key="1">
    <citation type="journal article" date="2019" name="Int. J. Syst. Evol. Microbiol.">
        <title>The Global Catalogue of Microorganisms (GCM) 10K type strain sequencing project: providing services to taxonomists for standard genome sequencing and annotation.</title>
        <authorList>
            <consortium name="The Broad Institute Genomics Platform"/>
            <consortium name="The Broad Institute Genome Sequencing Center for Infectious Disease"/>
            <person name="Wu L."/>
            <person name="Ma J."/>
        </authorList>
    </citation>
    <scope>NUCLEOTIDE SEQUENCE [LARGE SCALE GENOMIC DNA]</scope>
    <source>
        <strain evidence="2">KCTC 42953</strain>
    </source>
</reference>